<name>A0A183G3D7_HELPZ</name>
<dbReference type="Proteomes" id="UP000050761">
    <property type="component" value="Unassembled WGS sequence"/>
</dbReference>
<gene>
    <name evidence="2" type="ORF">HPBE_LOCUS15913</name>
</gene>
<reference evidence="4" key="2">
    <citation type="submission" date="2019-09" db="UniProtKB">
        <authorList>
            <consortium name="WormBaseParasite"/>
        </authorList>
    </citation>
    <scope>IDENTIFICATION</scope>
</reference>
<dbReference type="OrthoDB" id="5826524at2759"/>
<dbReference type="WBParaSite" id="HPBE_0001591401-mRNA-1">
    <property type="protein sequence ID" value="HPBE_0001591401-mRNA-1"/>
    <property type="gene ID" value="HPBE_0001591401"/>
</dbReference>
<accession>A0A3P8BGN7</accession>
<keyword evidence="3" id="KW-1185">Reference proteome</keyword>
<dbReference type="Gene3D" id="2.40.70.10">
    <property type="entry name" value="Acid Proteases"/>
    <property type="match status" value="1"/>
</dbReference>
<reference evidence="2 3" key="1">
    <citation type="submission" date="2018-11" db="EMBL/GenBank/DDBJ databases">
        <authorList>
            <consortium name="Pathogen Informatics"/>
        </authorList>
    </citation>
    <scope>NUCLEOTIDE SEQUENCE [LARGE SCALE GENOMIC DNA]</scope>
</reference>
<evidence type="ECO:0000313" key="2">
    <source>
        <dbReference type="EMBL" id="VDP04324.1"/>
    </source>
</evidence>
<dbReference type="AlphaFoldDB" id="A0A183G3D7"/>
<sequence>MAVRDKERGTTELVGDRMTATLSLLGGESPALLDTGSMISIIPVETLAKVQDRGVDVDALQFLQKSELRPVFDASNNLMHFLGAVYIEVELRGGKSSKVAFHISPGKEEEIILGTNALRKLGVDVSITDVDNSRGTCKERNKDNVVVVGRIYNPPNEAAVVDARCEAESAEISERVIWPSREGISAGVYRIQNQLTQIPVFNSSHQPMLLKAGESIGHWGTDKWFERWEDLNPLMPSEENEIGCNLETIQEEEEDCDVEEQQQEEERVEEPQQRRGWIVEQLVEEPQEPHRWVVDERMEEPQQPYLWFEDGRVEEPRQSRRWVVEEWMLEEEDEDDDDDVDESNESNESAFEDDGYPAVIGGKYRGELKSTMTKIMVNAQTDLLGTEIGHN</sequence>
<evidence type="ECO:0000313" key="3">
    <source>
        <dbReference type="Proteomes" id="UP000050761"/>
    </source>
</evidence>
<evidence type="ECO:0000313" key="4">
    <source>
        <dbReference type="WBParaSite" id="HPBE_0001591401-mRNA-1"/>
    </source>
</evidence>
<organism evidence="3 4">
    <name type="scientific">Heligmosomoides polygyrus</name>
    <name type="common">Parasitic roundworm</name>
    <dbReference type="NCBI Taxonomy" id="6339"/>
    <lineage>
        <taxon>Eukaryota</taxon>
        <taxon>Metazoa</taxon>
        <taxon>Ecdysozoa</taxon>
        <taxon>Nematoda</taxon>
        <taxon>Chromadorea</taxon>
        <taxon>Rhabditida</taxon>
        <taxon>Rhabditina</taxon>
        <taxon>Rhabditomorpha</taxon>
        <taxon>Strongyloidea</taxon>
        <taxon>Heligmosomidae</taxon>
        <taxon>Heligmosomoides</taxon>
    </lineage>
</organism>
<feature type="region of interest" description="Disordered" evidence="1">
    <location>
        <begin position="329"/>
        <end position="358"/>
    </location>
</feature>
<accession>A0A183G3D7</accession>
<feature type="compositionally biased region" description="Acidic residues" evidence="1">
    <location>
        <begin position="329"/>
        <end position="355"/>
    </location>
</feature>
<dbReference type="CDD" id="cd00303">
    <property type="entry name" value="retropepsin_like"/>
    <property type="match status" value="1"/>
</dbReference>
<dbReference type="EMBL" id="UZAH01029115">
    <property type="protein sequence ID" value="VDP04324.1"/>
    <property type="molecule type" value="Genomic_DNA"/>
</dbReference>
<dbReference type="InterPro" id="IPR021109">
    <property type="entry name" value="Peptidase_aspartic_dom_sf"/>
</dbReference>
<proteinExistence type="predicted"/>
<protein>
    <submittedName>
        <fullName evidence="4">Peptidase A2 domain-containing protein</fullName>
    </submittedName>
</protein>
<evidence type="ECO:0000256" key="1">
    <source>
        <dbReference type="SAM" id="MobiDB-lite"/>
    </source>
</evidence>